<dbReference type="GO" id="GO:0006355">
    <property type="term" value="P:regulation of DNA-templated transcription"/>
    <property type="evidence" value="ECO:0007669"/>
    <property type="project" value="InterPro"/>
</dbReference>
<dbReference type="InterPro" id="IPR004358">
    <property type="entry name" value="Sig_transdc_His_kin-like_C"/>
</dbReference>
<comment type="catalytic activity">
    <reaction evidence="1">
        <text>ATP + protein L-histidine = ADP + protein N-phospho-L-histidine.</text>
        <dbReference type="EC" id="2.7.13.3"/>
    </reaction>
</comment>
<dbReference type="CDD" id="cd00075">
    <property type="entry name" value="HATPase"/>
    <property type="match status" value="1"/>
</dbReference>
<evidence type="ECO:0000313" key="10">
    <source>
        <dbReference type="EMBL" id="KUG25202.1"/>
    </source>
</evidence>
<proteinExistence type="predicted"/>
<dbReference type="EC" id="2.7.13.3" evidence="2"/>
<dbReference type="Pfam" id="PF02518">
    <property type="entry name" value="HATPase_c"/>
    <property type="match status" value="1"/>
</dbReference>
<dbReference type="Gene3D" id="3.30.565.10">
    <property type="entry name" value="Histidine kinase-like ATPase, C-terminal domain"/>
    <property type="match status" value="1"/>
</dbReference>
<keyword evidence="5" id="KW-0418">Kinase</keyword>
<dbReference type="CDD" id="cd00082">
    <property type="entry name" value="HisKA"/>
    <property type="match status" value="1"/>
</dbReference>
<dbReference type="AlphaFoldDB" id="A0A0W8FWR0"/>
<dbReference type="InterPro" id="IPR013767">
    <property type="entry name" value="PAS_fold"/>
</dbReference>
<gene>
    <name evidence="10" type="ORF">ASZ90_004980</name>
</gene>
<dbReference type="PROSITE" id="PS50113">
    <property type="entry name" value="PAC"/>
    <property type="match status" value="2"/>
</dbReference>
<evidence type="ECO:0000259" key="7">
    <source>
        <dbReference type="PROSITE" id="PS50110"/>
    </source>
</evidence>
<dbReference type="PROSITE" id="PS50110">
    <property type="entry name" value="RESPONSE_REGULATORY"/>
    <property type="match status" value="1"/>
</dbReference>
<evidence type="ECO:0000256" key="4">
    <source>
        <dbReference type="ARBA" id="ARBA00022679"/>
    </source>
</evidence>
<feature type="domain" description="PAS" evidence="8">
    <location>
        <begin position="512"/>
        <end position="567"/>
    </location>
</feature>
<dbReference type="SUPFAM" id="SSF55785">
    <property type="entry name" value="PYP-like sensor domain (PAS domain)"/>
    <property type="match status" value="5"/>
</dbReference>
<dbReference type="Pfam" id="PF13426">
    <property type="entry name" value="PAS_9"/>
    <property type="match status" value="2"/>
</dbReference>
<dbReference type="InterPro" id="IPR011006">
    <property type="entry name" value="CheY-like_superfamily"/>
</dbReference>
<dbReference type="PANTHER" id="PTHR43304">
    <property type="entry name" value="PHYTOCHROME-LIKE PROTEIN CPH1"/>
    <property type="match status" value="1"/>
</dbReference>
<feature type="domain" description="PAC" evidence="9">
    <location>
        <begin position="448"/>
        <end position="500"/>
    </location>
</feature>
<dbReference type="InterPro" id="IPR005467">
    <property type="entry name" value="His_kinase_dom"/>
</dbReference>
<dbReference type="PROSITE" id="PS50112">
    <property type="entry name" value="PAS"/>
    <property type="match status" value="4"/>
</dbReference>
<dbReference type="InterPro" id="IPR003661">
    <property type="entry name" value="HisK_dim/P_dom"/>
</dbReference>
<dbReference type="Gene3D" id="1.10.287.130">
    <property type="match status" value="1"/>
</dbReference>
<protein>
    <recommendedName>
        <fullName evidence="2">histidine kinase</fullName>
        <ecNumber evidence="2">2.7.13.3</ecNumber>
    </recommendedName>
</protein>
<dbReference type="InterPro" id="IPR052162">
    <property type="entry name" value="Sensor_kinase/Photoreceptor"/>
</dbReference>
<dbReference type="SMART" id="SM00387">
    <property type="entry name" value="HATPase_c"/>
    <property type="match status" value="1"/>
</dbReference>
<dbReference type="CDD" id="cd00130">
    <property type="entry name" value="PAS"/>
    <property type="match status" value="4"/>
</dbReference>
<dbReference type="Gene3D" id="3.40.50.2300">
    <property type="match status" value="1"/>
</dbReference>
<evidence type="ECO:0000259" key="8">
    <source>
        <dbReference type="PROSITE" id="PS50112"/>
    </source>
</evidence>
<dbReference type="FunFam" id="3.30.565.10:FF:000006">
    <property type="entry name" value="Sensor histidine kinase WalK"/>
    <property type="match status" value="1"/>
</dbReference>
<dbReference type="InterPro" id="IPR001789">
    <property type="entry name" value="Sig_transdc_resp-reg_receiver"/>
</dbReference>
<keyword evidence="3" id="KW-0597">Phosphoprotein</keyword>
<dbReference type="SMART" id="SM00086">
    <property type="entry name" value="PAC"/>
    <property type="match status" value="3"/>
</dbReference>
<dbReference type="PROSITE" id="PS50109">
    <property type="entry name" value="HIS_KIN"/>
    <property type="match status" value="1"/>
</dbReference>
<dbReference type="InterPro" id="IPR036890">
    <property type="entry name" value="HATPase_C_sf"/>
</dbReference>
<evidence type="ECO:0000259" key="6">
    <source>
        <dbReference type="PROSITE" id="PS50109"/>
    </source>
</evidence>
<feature type="domain" description="PAS" evidence="8">
    <location>
        <begin position="622"/>
        <end position="697"/>
    </location>
</feature>
<dbReference type="SMART" id="SM00448">
    <property type="entry name" value="REC"/>
    <property type="match status" value="1"/>
</dbReference>
<dbReference type="SUPFAM" id="SSF55874">
    <property type="entry name" value="ATPase domain of HSP90 chaperone/DNA topoisomerase II/histidine kinase"/>
    <property type="match status" value="1"/>
</dbReference>
<dbReference type="SMART" id="SM00388">
    <property type="entry name" value="HisKA"/>
    <property type="match status" value="1"/>
</dbReference>
<evidence type="ECO:0000256" key="1">
    <source>
        <dbReference type="ARBA" id="ARBA00000085"/>
    </source>
</evidence>
<keyword evidence="4" id="KW-0808">Transferase</keyword>
<dbReference type="Pfam" id="PF13188">
    <property type="entry name" value="PAS_8"/>
    <property type="match status" value="1"/>
</dbReference>
<dbReference type="NCBIfam" id="TIGR00229">
    <property type="entry name" value="sensory_box"/>
    <property type="match status" value="4"/>
</dbReference>
<organism evidence="10">
    <name type="scientific">hydrocarbon metagenome</name>
    <dbReference type="NCBI Taxonomy" id="938273"/>
    <lineage>
        <taxon>unclassified sequences</taxon>
        <taxon>metagenomes</taxon>
        <taxon>ecological metagenomes</taxon>
    </lineage>
</organism>
<dbReference type="Pfam" id="PF00989">
    <property type="entry name" value="PAS"/>
    <property type="match status" value="1"/>
</dbReference>
<evidence type="ECO:0000259" key="9">
    <source>
        <dbReference type="PROSITE" id="PS50113"/>
    </source>
</evidence>
<reference evidence="10" key="1">
    <citation type="journal article" date="2015" name="Proc. Natl. Acad. Sci. U.S.A.">
        <title>Networks of energetic and metabolic interactions define dynamics in microbial communities.</title>
        <authorList>
            <person name="Embree M."/>
            <person name="Liu J.K."/>
            <person name="Al-Bassam M.M."/>
            <person name="Zengler K."/>
        </authorList>
    </citation>
    <scope>NUCLEOTIDE SEQUENCE</scope>
</reference>
<dbReference type="Gene3D" id="3.30.450.20">
    <property type="entry name" value="PAS domain"/>
    <property type="match status" value="5"/>
</dbReference>
<dbReference type="PRINTS" id="PR00344">
    <property type="entry name" value="BCTRLSENSOR"/>
</dbReference>
<dbReference type="Pfam" id="PF00072">
    <property type="entry name" value="Response_reg"/>
    <property type="match status" value="1"/>
</dbReference>
<dbReference type="InterPro" id="IPR003594">
    <property type="entry name" value="HATPase_dom"/>
</dbReference>
<evidence type="ECO:0000256" key="3">
    <source>
        <dbReference type="ARBA" id="ARBA00022553"/>
    </source>
</evidence>
<dbReference type="PANTHER" id="PTHR43304:SF1">
    <property type="entry name" value="PAC DOMAIN-CONTAINING PROTEIN"/>
    <property type="match status" value="1"/>
</dbReference>
<dbReference type="CDD" id="cd00156">
    <property type="entry name" value="REC"/>
    <property type="match status" value="1"/>
</dbReference>
<dbReference type="InterPro" id="IPR036097">
    <property type="entry name" value="HisK_dim/P_sf"/>
</dbReference>
<feature type="domain" description="PAC" evidence="9">
    <location>
        <begin position="702"/>
        <end position="754"/>
    </location>
</feature>
<dbReference type="InterPro" id="IPR035965">
    <property type="entry name" value="PAS-like_dom_sf"/>
</dbReference>
<dbReference type="InterPro" id="IPR000014">
    <property type="entry name" value="PAS"/>
</dbReference>
<dbReference type="SMART" id="SM00091">
    <property type="entry name" value="PAS"/>
    <property type="match status" value="5"/>
</dbReference>
<dbReference type="InterPro" id="IPR000700">
    <property type="entry name" value="PAS-assoc_C"/>
</dbReference>
<accession>A0A0W8FWR0</accession>
<feature type="domain" description="Histidine kinase" evidence="6">
    <location>
        <begin position="772"/>
        <end position="991"/>
    </location>
</feature>
<dbReference type="InterPro" id="IPR013655">
    <property type="entry name" value="PAS_fold_3"/>
</dbReference>
<sequence>MKTTSEILLQSFLDFAPIGIIIFDEEFNINYVNESFFAFNLTAAFSKEDILGKSILSDKKIGFSPLSKEIRALANGESFESELKKIKSIEGNELKIIAKASSIFDEEIFKGGIIIIEDLKSLTSASDDKFSYDNLLKSLFPIADAALITNMNGEVILFSASEKLKFKQTLKSLREIFGIESENAIKELYKTLKEGNSNLQEVNLALGKLHEELLVNVKIIPINNRGSNTAFVLIKDVTEELESKIALENELNELRRYQAITSSIVDAVIGINFNGVIRFWNESSEKIFGFTRSQVYGKFISIIFPSLNEDYFQILRDELIERRRWEGDLYVETVEGTKEIFDVRMGLTGDQESKSIVILCSSVTERYLSEKELRQSEERFRNIVTNSHEYICTLDLNGRINYANPHFAQSFGYSEDELYNRYFTDLVDPEFLEDNKLEILPEKLISFQLNEIPLVKQDGEIVFVLASFASVKEQDGTPKYYIAVLTDITEKKQAEKDLLLIKTVFEASQDGIAVTVNGTIILVNNSFIKMLGYQSEDDLVGGSFYEFIVDSDRERIENIFHDLEHGEIEIDRIEFDLIKNDGSTFSVADSVAKYGVDENMFLVSVLRDVTIEKQNHDALLKSEERYRSITENIEESLWTAEQRDGKLKVVLYTPAIKDITGFSSEEFLEDDKKWMKIIHPDDAETVMSKMRRLYSDPGRFSDAFQYRIINHDGNIVWLENKINIIRNDKGAIQKIYGLVSDISFKKKAEEELKSSAENLKKLNEAKDRFLSIISHDLRTPFSSILGFTDYLLSEKDVDPEKQRTYIKLIQDSSKSMLSLVNSLLDFTRIQTGRVRFEPERISAKNIIQKSINMLSGTTMQKKISLKSFVGDDVYVHADATLLLQVFNNLISNAIKFTNPGGEIIITSKPNVAERGFEFRVKDNGIGIKQEDLGKLFNVDSKFTTPGTSGEKGSGLGLSLVQEIIEKHGGKISVESELHKGTEFIFTMPVSSMNILLVDDSKTDRILYSKLIKNFLPNYQIVEAGEGTEALKIIRKSPPAIVITDHYMRGMGGYDLVKQIKLLEIDFKPPVIILSRDITLDISEEYAELGVEFVFQKPVNLKSFKEALERSLKKAIYY</sequence>
<dbReference type="SUPFAM" id="SSF47384">
    <property type="entry name" value="Homodimeric domain of signal transducing histidine kinase"/>
    <property type="match status" value="1"/>
</dbReference>
<feature type="domain" description="Response regulatory" evidence="7">
    <location>
        <begin position="993"/>
        <end position="1111"/>
    </location>
</feature>
<evidence type="ECO:0000256" key="2">
    <source>
        <dbReference type="ARBA" id="ARBA00012438"/>
    </source>
</evidence>
<name>A0A0W8FWR0_9ZZZZ</name>
<dbReference type="InterPro" id="IPR001610">
    <property type="entry name" value="PAC"/>
</dbReference>
<dbReference type="EMBL" id="LNQE01000746">
    <property type="protein sequence ID" value="KUG25202.1"/>
    <property type="molecule type" value="Genomic_DNA"/>
</dbReference>
<dbReference type="GO" id="GO:0000155">
    <property type="term" value="F:phosphorelay sensor kinase activity"/>
    <property type="evidence" value="ECO:0007669"/>
    <property type="project" value="InterPro"/>
</dbReference>
<evidence type="ECO:0000256" key="5">
    <source>
        <dbReference type="ARBA" id="ARBA00022777"/>
    </source>
</evidence>
<dbReference type="Pfam" id="PF08447">
    <property type="entry name" value="PAS_3"/>
    <property type="match status" value="1"/>
</dbReference>
<feature type="domain" description="PAS" evidence="8">
    <location>
        <begin position="253"/>
        <end position="322"/>
    </location>
</feature>
<feature type="domain" description="PAS" evidence="8">
    <location>
        <begin position="376"/>
        <end position="430"/>
    </location>
</feature>
<dbReference type="Pfam" id="PF00512">
    <property type="entry name" value="HisKA"/>
    <property type="match status" value="1"/>
</dbReference>
<dbReference type="SUPFAM" id="SSF52172">
    <property type="entry name" value="CheY-like"/>
    <property type="match status" value="1"/>
</dbReference>
<comment type="caution">
    <text evidence="10">The sequence shown here is derived from an EMBL/GenBank/DDBJ whole genome shotgun (WGS) entry which is preliminary data.</text>
</comment>